<sequence length="48" mass="5129">PLDLRPHQLGPATEPALHYALGDGTDAHSWTTLQQLTTHLKSAPGKAD</sequence>
<protein>
    <submittedName>
        <fullName evidence="1">Uncharacterized protein</fullName>
    </submittedName>
</protein>
<dbReference type="Pfam" id="PF19674">
    <property type="entry name" value="DUF6177"/>
    <property type="match status" value="1"/>
</dbReference>
<dbReference type="InterPro" id="IPR046175">
    <property type="entry name" value="DUF6177"/>
</dbReference>
<name>A0A6G4VP45_9ACTN</name>
<keyword evidence="2" id="KW-1185">Reference proteome</keyword>
<organism evidence="1 2">
    <name type="scientific">Streptomyces scabichelini</name>
    <dbReference type="NCBI Taxonomy" id="2711217"/>
    <lineage>
        <taxon>Bacteria</taxon>
        <taxon>Bacillati</taxon>
        <taxon>Actinomycetota</taxon>
        <taxon>Actinomycetes</taxon>
        <taxon>Kitasatosporales</taxon>
        <taxon>Streptomycetaceae</taxon>
        <taxon>Streptomyces</taxon>
    </lineage>
</organism>
<feature type="non-terminal residue" evidence="1">
    <location>
        <position position="1"/>
    </location>
</feature>
<dbReference type="AlphaFoldDB" id="A0A6G4VP45"/>
<gene>
    <name evidence="1" type="ORF">G5C60_50310</name>
</gene>
<dbReference type="RefSeq" id="WP_277611505.1">
    <property type="nucleotide sequence ID" value="NZ_JAAKZY010000429.1"/>
</dbReference>
<proteinExistence type="predicted"/>
<dbReference type="EMBL" id="JAAKZY010000429">
    <property type="protein sequence ID" value="NGO15560.1"/>
    <property type="molecule type" value="Genomic_DNA"/>
</dbReference>
<evidence type="ECO:0000313" key="1">
    <source>
        <dbReference type="EMBL" id="NGO15560.1"/>
    </source>
</evidence>
<evidence type="ECO:0000313" key="2">
    <source>
        <dbReference type="Proteomes" id="UP000472335"/>
    </source>
</evidence>
<dbReference type="Proteomes" id="UP000472335">
    <property type="component" value="Unassembled WGS sequence"/>
</dbReference>
<reference evidence="1 2" key="1">
    <citation type="submission" date="2020-02" db="EMBL/GenBank/DDBJ databases">
        <title>Whole-genome analyses of novel actinobacteria.</title>
        <authorList>
            <person name="Sahin N."/>
            <person name="Gencbay T."/>
        </authorList>
    </citation>
    <scope>NUCLEOTIDE SEQUENCE [LARGE SCALE GENOMIC DNA]</scope>
    <source>
        <strain evidence="1 2">HC44</strain>
    </source>
</reference>
<comment type="caution">
    <text evidence="1">The sequence shown here is derived from an EMBL/GenBank/DDBJ whole genome shotgun (WGS) entry which is preliminary data.</text>
</comment>
<accession>A0A6G4VP45</accession>